<dbReference type="Pfam" id="PF05359">
    <property type="entry name" value="DUF748"/>
    <property type="match status" value="1"/>
</dbReference>
<evidence type="ECO:0000313" key="3">
    <source>
        <dbReference type="Proteomes" id="UP000199409"/>
    </source>
</evidence>
<keyword evidence="1" id="KW-0812">Transmembrane</keyword>
<dbReference type="AlphaFoldDB" id="A0A1H4BH34"/>
<accession>A0A1H4BH34</accession>
<dbReference type="InterPro" id="IPR052894">
    <property type="entry name" value="AsmA-related"/>
</dbReference>
<proteinExistence type="predicted"/>
<feature type="transmembrane region" description="Helical" evidence="1">
    <location>
        <begin position="7"/>
        <end position="26"/>
    </location>
</feature>
<dbReference type="InterPro" id="IPR008023">
    <property type="entry name" value="DUF748"/>
</dbReference>
<dbReference type="GO" id="GO:0090313">
    <property type="term" value="P:regulation of protein targeting to membrane"/>
    <property type="evidence" value="ECO:0007669"/>
    <property type="project" value="TreeGrafter"/>
</dbReference>
<evidence type="ECO:0000256" key="1">
    <source>
        <dbReference type="SAM" id="Phobius"/>
    </source>
</evidence>
<dbReference type="PANTHER" id="PTHR30441">
    <property type="entry name" value="DUF748 DOMAIN-CONTAINING PROTEIN"/>
    <property type="match status" value="1"/>
</dbReference>
<keyword evidence="3" id="KW-1185">Reference proteome</keyword>
<dbReference type="OrthoDB" id="9766390at2"/>
<name>A0A1H4BH34_9BACT</name>
<organism evidence="2 3">
    <name type="scientific">Desulfuromusa kysingii</name>
    <dbReference type="NCBI Taxonomy" id="37625"/>
    <lineage>
        <taxon>Bacteria</taxon>
        <taxon>Pseudomonadati</taxon>
        <taxon>Thermodesulfobacteriota</taxon>
        <taxon>Desulfuromonadia</taxon>
        <taxon>Desulfuromonadales</taxon>
        <taxon>Geopsychrobacteraceae</taxon>
        <taxon>Desulfuromusa</taxon>
    </lineage>
</organism>
<dbReference type="EMBL" id="FNQN01000006">
    <property type="protein sequence ID" value="SEA47364.1"/>
    <property type="molecule type" value="Genomic_DNA"/>
</dbReference>
<dbReference type="RefSeq" id="WP_092348222.1">
    <property type="nucleotide sequence ID" value="NZ_FNQN01000006.1"/>
</dbReference>
<dbReference type="Proteomes" id="UP000199409">
    <property type="component" value="Unassembled WGS sequence"/>
</dbReference>
<gene>
    <name evidence="2" type="ORF">SAMN05660420_02203</name>
</gene>
<evidence type="ECO:0000313" key="2">
    <source>
        <dbReference type="EMBL" id="SEA47364.1"/>
    </source>
</evidence>
<dbReference type="PANTHER" id="PTHR30441:SF4">
    <property type="entry name" value="PROTEIN ASMA"/>
    <property type="match status" value="1"/>
</dbReference>
<dbReference type="STRING" id="37625.SAMN05660420_02203"/>
<keyword evidence="1" id="KW-0472">Membrane</keyword>
<dbReference type="GO" id="GO:0005886">
    <property type="term" value="C:plasma membrane"/>
    <property type="evidence" value="ECO:0007669"/>
    <property type="project" value="TreeGrafter"/>
</dbReference>
<reference evidence="2 3" key="1">
    <citation type="submission" date="2016-10" db="EMBL/GenBank/DDBJ databases">
        <authorList>
            <person name="de Groot N.N."/>
        </authorList>
    </citation>
    <scope>NUCLEOTIDE SEQUENCE [LARGE SCALE GENOMIC DNA]</scope>
    <source>
        <strain evidence="2 3">DSM 7343</strain>
    </source>
</reference>
<sequence>MSTPVKISIYFVVVAAILAVVLTIFVKTHVTADNVRKEFLPLLEKTLDREVDFGAVSIGLFSGISVSDLNVKEKNGKDIFFTVEAVELHYQLLPLLLGNVIIDRVNFDRPVISCSRLDQGDYNFSDLLISKTPRSHINPIIDNINISEILSATFNLLVKEVIVNDGTLLFVDKLKNPVSPFRYTLNHLQIKARQIAFDKPFPVDLSAVLNGSNIDISGHYDLSQQTGDLTVHLAPLDILPFAPYYRDSLPGTLGSANLALKLEADLQPGLIASKGMVALDNVDLIFNSQTHARLKDTQLTVDYALTYDATQELFDLSTLLLSINDINLGAEGKVDLSATDPFLVATLFLKKIDLREVMQSLPADLTRPYQKYSIAGIVDGQIDLSGRLSSGTELLKSARLNLTDVRASAENLRAGVSGDLVYKDRMFQSQNLQLQYGDQQALLQFKFENVQEHHLQGNFTLTAQTLDVNKLLGRSDIVNNSTTRNRDRSRELQRQPSLADDIGPFDFPVDLTGGVAINRLLYNDLPLDKVTATLSLKNNYLTILNLDGLVAGGELKTSSVINLAEQGLTYQGTLAVSQSKIIPLVGGVLPDLQSNISGSLQLHNSFSGRGTLAANVLRYLHLKGSFNLTNGQLSGSSMQDGLAEFLGSTDLKTLNFDSLSGQYEWQDGVSQISTHLDSSRVKISPFGTIGSAGQVDLLVGTNFAPEILAKMNISQNLKHTISDRQGWGRLPLLVQGDLSEPQFGYDSEALQKQIVAINNQQHAEEVRQADQDDKKSVKKMLDNTLNKLFGK</sequence>
<protein>
    <submittedName>
        <fullName evidence="2">AsmA protein</fullName>
    </submittedName>
</protein>
<keyword evidence="1" id="KW-1133">Transmembrane helix</keyword>